<evidence type="ECO:0000313" key="4">
    <source>
        <dbReference type="Proteomes" id="UP000431533"/>
    </source>
</evidence>
<organism evidence="3 4">
    <name type="scientific">Lachnellula hyalina</name>
    <dbReference type="NCBI Taxonomy" id="1316788"/>
    <lineage>
        <taxon>Eukaryota</taxon>
        <taxon>Fungi</taxon>
        <taxon>Dikarya</taxon>
        <taxon>Ascomycota</taxon>
        <taxon>Pezizomycotina</taxon>
        <taxon>Leotiomycetes</taxon>
        <taxon>Helotiales</taxon>
        <taxon>Lachnaceae</taxon>
        <taxon>Lachnellula</taxon>
    </lineage>
</organism>
<dbReference type="SMART" id="SM00220">
    <property type="entry name" value="S_TKc"/>
    <property type="match status" value="1"/>
</dbReference>
<dbReference type="GO" id="GO:0005524">
    <property type="term" value="F:ATP binding"/>
    <property type="evidence" value="ECO:0007669"/>
    <property type="project" value="InterPro"/>
</dbReference>
<evidence type="ECO:0000313" key="3">
    <source>
        <dbReference type="EMBL" id="TVY22725.1"/>
    </source>
</evidence>
<name>A0A8H8QW08_9HELO</name>
<dbReference type="PROSITE" id="PS00108">
    <property type="entry name" value="PROTEIN_KINASE_ST"/>
    <property type="match status" value="1"/>
</dbReference>
<proteinExistence type="predicted"/>
<feature type="domain" description="Protein kinase" evidence="2">
    <location>
        <begin position="49"/>
        <end position="318"/>
    </location>
</feature>
<dbReference type="PROSITE" id="PS50082">
    <property type="entry name" value="WD_REPEATS_2"/>
    <property type="match status" value="2"/>
</dbReference>
<dbReference type="InterPro" id="IPR015943">
    <property type="entry name" value="WD40/YVTN_repeat-like_dom_sf"/>
</dbReference>
<gene>
    <name evidence="3" type="primary">cmk-1</name>
    <name evidence="3" type="ORF">LHYA1_G008459</name>
</gene>
<dbReference type="Proteomes" id="UP000431533">
    <property type="component" value="Unassembled WGS sequence"/>
</dbReference>
<dbReference type="Gene3D" id="2.130.10.10">
    <property type="entry name" value="YVTN repeat-like/Quinoprotein amine dehydrogenase"/>
    <property type="match status" value="1"/>
</dbReference>
<dbReference type="SMART" id="SM00320">
    <property type="entry name" value="WD40"/>
    <property type="match status" value="2"/>
</dbReference>
<dbReference type="AlphaFoldDB" id="A0A8H8QW08"/>
<keyword evidence="3" id="KW-0418">Kinase</keyword>
<dbReference type="Pfam" id="PF00069">
    <property type="entry name" value="Pkinase"/>
    <property type="match status" value="1"/>
</dbReference>
<dbReference type="GO" id="GO:0004672">
    <property type="term" value="F:protein kinase activity"/>
    <property type="evidence" value="ECO:0007669"/>
    <property type="project" value="InterPro"/>
</dbReference>
<comment type="caution">
    <text evidence="3">The sequence shown here is derived from an EMBL/GenBank/DDBJ whole genome shotgun (WGS) entry which is preliminary data.</text>
</comment>
<dbReference type="PROSITE" id="PS50011">
    <property type="entry name" value="PROTEIN_KINASE_DOM"/>
    <property type="match status" value="1"/>
</dbReference>
<dbReference type="EMBL" id="QGMH01000236">
    <property type="protein sequence ID" value="TVY22725.1"/>
    <property type="molecule type" value="Genomic_DNA"/>
</dbReference>
<protein>
    <submittedName>
        <fullName evidence="3">Calcium/calmodulin-dependent protein kinase type 1</fullName>
    </submittedName>
</protein>
<dbReference type="InterPro" id="IPR008271">
    <property type="entry name" value="Ser/Thr_kinase_AS"/>
</dbReference>
<reference evidence="3 4" key="1">
    <citation type="submission" date="2018-05" db="EMBL/GenBank/DDBJ databases">
        <title>Genome sequencing and assembly of the regulated plant pathogen Lachnellula willkommii and related sister species for the development of diagnostic species identification markers.</title>
        <authorList>
            <person name="Giroux E."/>
            <person name="Bilodeau G."/>
        </authorList>
    </citation>
    <scope>NUCLEOTIDE SEQUENCE [LARGE SCALE GENOMIC DNA]</scope>
    <source>
        <strain evidence="3 4">CBS 185.66</strain>
    </source>
</reference>
<evidence type="ECO:0000256" key="1">
    <source>
        <dbReference type="PROSITE-ProRule" id="PRU00221"/>
    </source>
</evidence>
<feature type="repeat" description="WD" evidence="1">
    <location>
        <begin position="452"/>
        <end position="483"/>
    </location>
</feature>
<dbReference type="PROSITE" id="PS50294">
    <property type="entry name" value="WD_REPEATS_REGION"/>
    <property type="match status" value="1"/>
</dbReference>
<feature type="repeat" description="WD" evidence="1">
    <location>
        <begin position="409"/>
        <end position="451"/>
    </location>
</feature>
<sequence>MASTPSVPDIVRLSQLETQFSSSPEYTQHIQHVPENTRERRRVPKEERWQRIRRLGRGTFGDVWLEECIQGDTKGEVRAVKKIQKLDRNRYYRELEAIALFSHNKVGLSIFLIAYEQCFVKSFGWYDDNKSIYIAMEFLPDGDLHQQLTSPLPEIEGQSIVLQVLEGLNFMHQNGFAHRDLKPANILVVNMGPNWWVKIADFGISKRATEELTALRTRTGTPAFAAPEVLDFTRLEPYTNAVDIWSLGVITFLILTGETLFKDQRRLGQYVAGRFAFPLDKLLANKVSVQGCDFVKALMAPEAEDRPRVEECLQQPWLSSLPLETKSYNSDIEASARWSTHNQTLPYKPTSRRADNVNLALPAPLRTKDQFSAFEAHTEETMLSPKSAITESTAKSGFKVVYQKLYATLKGHFGGVDALAFSPDGKVLASGSWDDNTVQLWDPATEACLATLKGYSRGVGALAFSPDGKVLASGSRDGIVRLWGNPMITTDLRRNPTTIKGNESQTVL</sequence>
<dbReference type="InterPro" id="IPR001680">
    <property type="entry name" value="WD40_rpt"/>
</dbReference>
<dbReference type="SUPFAM" id="SSF56112">
    <property type="entry name" value="Protein kinase-like (PK-like)"/>
    <property type="match status" value="1"/>
</dbReference>
<dbReference type="InterPro" id="IPR036322">
    <property type="entry name" value="WD40_repeat_dom_sf"/>
</dbReference>
<dbReference type="PANTHER" id="PTHR24347">
    <property type="entry name" value="SERINE/THREONINE-PROTEIN KINASE"/>
    <property type="match status" value="1"/>
</dbReference>
<keyword evidence="3" id="KW-0808">Transferase</keyword>
<dbReference type="OrthoDB" id="10252171at2759"/>
<dbReference type="InterPro" id="IPR011009">
    <property type="entry name" value="Kinase-like_dom_sf"/>
</dbReference>
<keyword evidence="1" id="KW-0853">WD repeat</keyword>
<accession>A0A8H8QW08</accession>
<dbReference type="RefSeq" id="XP_031001513.1">
    <property type="nucleotide sequence ID" value="XM_031153379.1"/>
</dbReference>
<dbReference type="Pfam" id="PF00400">
    <property type="entry name" value="WD40"/>
    <property type="match status" value="2"/>
</dbReference>
<dbReference type="GeneID" id="41988657"/>
<dbReference type="InterPro" id="IPR000719">
    <property type="entry name" value="Prot_kinase_dom"/>
</dbReference>
<keyword evidence="4" id="KW-1185">Reference proteome</keyword>
<dbReference type="Gene3D" id="1.10.510.10">
    <property type="entry name" value="Transferase(Phosphotransferase) domain 1"/>
    <property type="match status" value="1"/>
</dbReference>
<evidence type="ECO:0000259" key="2">
    <source>
        <dbReference type="PROSITE" id="PS50011"/>
    </source>
</evidence>
<dbReference type="SUPFAM" id="SSF50978">
    <property type="entry name" value="WD40 repeat-like"/>
    <property type="match status" value="1"/>
</dbReference>